<evidence type="ECO:0000256" key="2">
    <source>
        <dbReference type="SAM" id="SignalP"/>
    </source>
</evidence>
<dbReference type="Proteomes" id="UP001201812">
    <property type="component" value="Unassembled WGS sequence"/>
</dbReference>
<name>A0AAD4QXI5_9BILA</name>
<evidence type="ECO:0000256" key="1">
    <source>
        <dbReference type="SAM" id="MobiDB-lite"/>
    </source>
</evidence>
<reference evidence="3" key="1">
    <citation type="submission" date="2022-01" db="EMBL/GenBank/DDBJ databases">
        <title>Genome Sequence Resource for Two Populations of Ditylenchus destructor, the Migratory Endoparasitic Phytonematode.</title>
        <authorList>
            <person name="Zhang H."/>
            <person name="Lin R."/>
            <person name="Xie B."/>
        </authorList>
    </citation>
    <scope>NUCLEOTIDE SEQUENCE</scope>
    <source>
        <strain evidence="3">BazhouSP</strain>
    </source>
</reference>
<feature type="region of interest" description="Disordered" evidence="1">
    <location>
        <begin position="121"/>
        <end position="159"/>
    </location>
</feature>
<feature type="compositionally biased region" description="Gly residues" evidence="1">
    <location>
        <begin position="142"/>
        <end position="159"/>
    </location>
</feature>
<feature type="signal peptide" evidence="2">
    <location>
        <begin position="1"/>
        <end position="17"/>
    </location>
</feature>
<feature type="chain" id="PRO_5042135732" evidence="2">
    <location>
        <begin position="18"/>
        <end position="159"/>
    </location>
</feature>
<gene>
    <name evidence="3" type="ORF">DdX_19124</name>
</gene>
<organism evidence="3 4">
    <name type="scientific">Ditylenchus destructor</name>
    <dbReference type="NCBI Taxonomy" id="166010"/>
    <lineage>
        <taxon>Eukaryota</taxon>
        <taxon>Metazoa</taxon>
        <taxon>Ecdysozoa</taxon>
        <taxon>Nematoda</taxon>
        <taxon>Chromadorea</taxon>
        <taxon>Rhabditida</taxon>
        <taxon>Tylenchina</taxon>
        <taxon>Tylenchomorpha</taxon>
        <taxon>Sphaerularioidea</taxon>
        <taxon>Anguinidae</taxon>
        <taxon>Anguininae</taxon>
        <taxon>Ditylenchus</taxon>
    </lineage>
</organism>
<proteinExistence type="predicted"/>
<keyword evidence="4" id="KW-1185">Reference proteome</keyword>
<evidence type="ECO:0000313" key="3">
    <source>
        <dbReference type="EMBL" id="KAI1696270.1"/>
    </source>
</evidence>
<dbReference type="EMBL" id="JAKKPZ010000337">
    <property type="protein sequence ID" value="KAI1696270.1"/>
    <property type="molecule type" value="Genomic_DNA"/>
</dbReference>
<accession>A0AAD4QXI5</accession>
<comment type="caution">
    <text evidence="3">The sequence shown here is derived from an EMBL/GenBank/DDBJ whole genome shotgun (WGS) entry which is preliminary data.</text>
</comment>
<keyword evidence="2" id="KW-0732">Signal</keyword>
<sequence>MYASFVIGILFAALVNAGPQFPGPPPNWDGVPPGFASVLSPDVILQLKDVYKNQQLSMPEKKEQFDEIMDSVDPATLAKLPMPPFLNQLPEDVQEKLKAIHSDTEMKWSERAPKFMQIMESLPEGMKPHFGRPPPPPASTGTGEGSGGSGGAGSGSSDE</sequence>
<protein>
    <submittedName>
        <fullName evidence="3">Uncharacterized protein</fullName>
    </submittedName>
</protein>
<evidence type="ECO:0000313" key="4">
    <source>
        <dbReference type="Proteomes" id="UP001201812"/>
    </source>
</evidence>
<dbReference type="AlphaFoldDB" id="A0AAD4QXI5"/>